<dbReference type="AlphaFoldDB" id="A0A2T1GDC3"/>
<evidence type="ECO:0000313" key="3">
    <source>
        <dbReference type="Proteomes" id="UP000238937"/>
    </source>
</evidence>
<reference evidence="2 3" key="1">
    <citation type="submission" date="2018-03" db="EMBL/GenBank/DDBJ databases">
        <title>The ancient ancestry and fast evolution of plastids.</title>
        <authorList>
            <person name="Moore K.R."/>
            <person name="Magnabosco C."/>
            <person name="Momper L."/>
            <person name="Gold D.A."/>
            <person name="Bosak T."/>
            <person name="Fournier G.P."/>
        </authorList>
    </citation>
    <scope>NUCLEOTIDE SEQUENCE [LARGE SCALE GENOMIC DNA]</scope>
    <source>
        <strain evidence="2 3">CCALA 037</strain>
    </source>
</reference>
<sequence>MSSAQFPTDRPPSHPEASTRPAKPIKRPKKPDPADYPPLPPMLQLTGNTPIPPASEPLQYRAIGLILGKYIPSSEEFNQGMVLADDGTEIDAVILGRIMSLIKNHLDLEKSHLWVVYPRIRKEDNKLHAQIMGMWDPQLVVKPLDSATIDPEESSAPVEVPPMPTIETLGIPDSYFSIRGEVIYQSRETKEIFVKIRQAPKKKTEEERYFKIRLIGDLPQKLVGNFWDFDVVRVENNLEIRSGQFVATLRAKTPRKGGGKPPSEGGSPKPFKKPWEGDDAKAVTPRSEVEKPKPAPIKRSLPQKLELPDRS</sequence>
<dbReference type="OrthoDB" id="423098at2"/>
<dbReference type="Proteomes" id="UP000238937">
    <property type="component" value="Unassembled WGS sequence"/>
</dbReference>
<organism evidence="2 3">
    <name type="scientific">Chamaesiphon polymorphus CCALA 037</name>
    <dbReference type="NCBI Taxonomy" id="2107692"/>
    <lineage>
        <taxon>Bacteria</taxon>
        <taxon>Bacillati</taxon>
        <taxon>Cyanobacteriota</taxon>
        <taxon>Cyanophyceae</taxon>
        <taxon>Gomontiellales</taxon>
        <taxon>Chamaesiphonaceae</taxon>
        <taxon>Chamaesiphon</taxon>
    </lineage>
</organism>
<gene>
    <name evidence="2" type="ORF">C7B77_14865</name>
</gene>
<dbReference type="EMBL" id="PVWO01000184">
    <property type="protein sequence ID" value="PSB55472.1"/>
    <property type="molecule type" value="Genomic_DNA"/>
</dbReference>
<evidence type="ECO:0000256" key="1">
    <source>
        <dbReference type="SAM" id="MobiDB-lite"/>
    </source>
</evidence>
<name>A0A2T1GDC3_9CYAN</name>
<protein>
    <submittedName>
        <fullName evidence="2">Uncharacterized protein</fullName>
    </submittedName>
</protein>
<comment type="caution">
    <text evidence="2">The sequence shown here is derived from an EMBL/GenBank/DDBJ whole genome shotgun (WGS) entry which is preliminary data.</text>
</comment>
<dbReference type="RefSeq" id="WP_106306180.1">
    <property type="nucleotide sequence ID" value="NZ_PVWO01000184.1"/>
</dbReference>
<feature type="compositionally biased region" description="Basic and acidic residues" evidence="1">
    <location>
        <begin position="273"/>
        <end position="293"/>
    </location>
</feature>
<feature type="region of interest" description="Disordered" evidence="1">
    <location>
        <begin position="1"/>
        <end position="53"/>
    </location>
</feature>
<proteinExistence type="predicted"/>
<accession>A0A2T1GDC3</accession>
<evidence type="ECO:0000313" key="2">
    <source>
        <dbReference type="EMBL" id="PSB55472.1"/>
    </source>
</evidence>
<keyword evidence="3" id="KW-1185">Reference proteome</keyword>
<feature type="region of interest" description="Disordered" evidence="1">
    <location>
        <begin position="251"/>
        <end position="311"/>
    </location>
</feature>